<dbReference type="EMBL" id="LXEN01000131">
    <property type="protein sequence ID" value="OAT24250.1"/>
    <property type="molecule type" value="Genomic_DNA"/>
</dbReference>
<protein>
    <submittedName>
        <fullName evidence="1">Pyruvate/2-oxoglutarate dehydrogenase complex dihydrolipoamide acyltransferase component</fullName>
    </submittedName>
</protein>
<dbReference type="SUPFAM" id="SSF52777">
    <property type="entry name" value="CoA-dependent acyltransferases"/>
    <property type="match status" value="1"/>
</dbReference>
<dbReference type="RefSeq" id="WP_066751852.1">
    <property type="nucleotide sequence ID" value="NZ_LXEN01000131.1"/>
</dbReference>
<evidence type="ECO:0000313" key="2">
    <source>
        <dbReference type="Proteomes" id="UP000094023"/>
    </source>
</evidence>
<keyword evidence="1" id="KW-0670">Pyruvate</keyword>
<organism evidence="1 2">
    <name type="scientific">Proteus myxofaciens ATCC 19692</name>
    <dbReference type="NCBI Taxonomy" id="1354337"/>
    <lineage>
        <taxon>Bacteria</taxon>
        <taxon>Pseudomonadati</taxon>
        <taxon>Pseudomonadota</taxon>
        <taxon>Gammaproteobacteria</taxon>
        <taxon>Enterobacterales</taxon>
        <taxon>Morganellaceae</taxon>
        <taxon>Proteus</taxon>
    </lineage>
</organism>
<accession>A0A198FHJ9</accession>
<dbReference type="STRING" id="1354337.M983_2650"/>
<dbReference type="AlphaFoldDB" id="A0A198FHJ9"/>
<comment type="caution">
    <text evidence="1">The sequence shown here is derived from an EMBL/GenBank/DDBJ whole genome shotgun (WGS) entry which is preliminary data.</text>
</comment>
<dbReference type="Gene3D" id="3.30.559.10">
    <property type="entry name" value="Chloramphenicol acetyltransferase-like domain"/>
    <property type="match status" value="1"/>
</dbReference>
<dbReference type="GO" id="GO:0016746">
    <property type="term" value="F:acyltransferase activity"/>
    <property type="evidence" value="ECO:0007669"/>
    <property type="project" value="UniProtKB-KW"/>
</dbReference>
<name>A0A198FHJ9_9GAMM</name>
<sequence length="248" mass="28177">MKLEKITNSRNQTIIFLDIAKNIPSVTLIDKVYIDKLHLKYSTAILISAVTNAINEMPHLNCMVKYGTDNKIISMKNISARLTISDKKKNGIKGVYSTLLNNVKNESTIDIYNKILEIKRKGIKGLESYNKVILLQKLPYHISKFLVKTMLYLFPKKQSELFGSFTVTSFGKNSQKICIPISGSTFTFTLGSIQNIDSNNPFLNIVMIFDHRIIDGIEASILLDKIKDNFAIYLLKIKEEINVQPEPK</sequence>
<dbReference type="Proteomes" id="UP000094023">
    <property type="component" value="Unassembled WGS sequence"/>
</dbReference>
<gene>
    <name evidence="1" type="ORF">M983_2650</name>
</gene>
<keyword evidence="1" id="KW-0808">Transferase</keyword>
<dbReference type="InterPro" id="IPR023213">
    <property type="entry name" value="CAT-like_dom_sf"/>
</dbReference>
<dbReference type="OrthoDB" id="9805770at2"/>
<evidence type="ECO:0000313" key="1">
    <source>
        <dbReference type="EMBL" id="OAT24250.1"/>
    </source>
</evidence>
<keyword evidence="1" id="KW-0012">Acyltransferase</keyword>
<keyword evidence="2" id="KW-1185">Reference proteome</keyword>
<proteinExistence type="predicted"/>
<reference evidence="1 2" key="1">
    <citation type="submission" date="2016-04" db="EMBL/GenBank/DDBJ databases">
        <title>ATOL: Assembling a taxonomically balanced genome-scale reconstruction of the evolutionary history of the Enterobacteriaceae.</title>
        <authorList>
            <person name="Plunkett G.III."/>
            <person name="Neeno-Eckwall E.C."/>
            <person name="Glasner J.D."/>
            <person name="Perna N.T."/>
        </authorList>
    </citation>
    <scope>NUCLEOTIDE SEQUENCE [LARGE SCALE GENOMIC DNA]</scope>
    <source>
        <strain evidence="1 2">ATCC 19692</strain>
    </source>
</reference>